<dbReference type="InterPro" id="IPR002110">
    <property type="entry name" value="Ankyrin_rpt"/>
</dbReference>
<dbReference type="Pfam" id="PF12796">
    <property type="entry name" value="Ank_2"/>
    <property type="match status" value="1"/>
</dbReference>
<sequence length="129" mass="13703">MHKASRMDGASSSLDMLQYLTHSRVDAGLVNCNGHNSLHKAAQFGSLPAARFLLDAGLRTRAAVAPDRDRNAPSALAFAAGFRALASELRHTEDLLWLTPALYVQAPAGEGYLQTATVDDHATDGASQT</sequence>
<organism evidence="2 3">
    <name type="scientific">Symbiodinium natans</name>
    <dbReference type="NCBI Taxonomy" id="878477"/>
    <lineage>
        <taxon>Eukaryota</taxon>
        <taxon>Sar</taxon>
        <taxon>Alveolata</taxon>
        <taxon>Dinophyceae</taxon>
        <taxon>Suessiales</taxon>
        <taxon>Symbiodiniaceae</taxon>
        <taxon>Symbiodinium</taxon>
    </lineage>
</organism>
<dbReference type="PROSITE" id="PS50088">
    <property type="entry name" value="ANK_REPEAT"/>
    <property type="match status" value="1"/>
</dbReference>
<keyword evidence="1" id="KW-0040">ANK repeat</keyword>
<dbReference type="SUPFAM" id="SSF48403">
    <property type="entry name" value="Ankyrin repeat"/>
    <property type="match status" value="1"/>
</dbReference>
<evidence type="ECO:0000313" key="3">
    <source>
        <dbReference type="Proteomes" id="UP000604046"/>
    </source>
</evidence>
<comment type="caution">
    <text evidence="2">The sequence shown here is derived from an EMBL/GenBank/DDBJ whole genome shotgun (WGS) entry which is preliminary data.</text>
</comment>
<gene>
    <name evidence="2" type="ORF">SNAT2548_LOCUS25921</name>
</gene>
<dbReference type="Gene3D" id="1.25.40.20">
    <property type="entry name" value="Ankyrin repeat-containing domain"/>
    <property type="match status" value="1"/>
</dbReference>
<dbReference type="Proteomes" id="UP000604046">
    <property type="component" value="Unassembled WGS sequence"/>
</dbReference>
<keyword evidence="3" id="KW-1185">Reference proteome</keyword>
<proteinExistence type="predicted"/>
<dbReference type="AlphaFoldDB" id="A0A812S2H2"/>
<dbReference type="EMBL" id="CAJNDS010002412">
    <property type="protein sequence ID" value="CAE7464402.1"/>
    <property type="molecule type" value="Genomic_DNA"/>
</dbReference>
<dbReference type="PROSITE" id="PS50297">
    <property type="entry name" value="ANK_REP_REGION"/>
    <property type="match status" value="1"/>
</dbReference>
<dbReference type="InterPro" id="IPR036770">
    <property type="entry name" value="Ankyrin_rpt-contain_sf"/>
</dbReference>
<evidence type="ECO:0000256" key="1">
    <source>
        <dbReference type="PROSITE-ProRule" id="PRU00023"/>
    </source>
</evidence>
<protein>
    <submittedName>
        <fullName evidence="2">Uncharacterized protein</fullName>
    </submittedName>
</protein>
<reference evidence="2" key="1">
    <citation type="submission" date="2021-02" db="EMBL/GenBank/DDBJ databases">
        <authorList>
            <person name="Dougan E. K."/>
            <person name="Rhodes N."/>
            <person name="Thang M."/>
            <person name="Chan C."/>
        </authorList>
    </citation>
    <scope>NUCLEOTIDE SEQUENCE</scope>
</reference>
<name>A0A812S2H2_9DINO</name>
<feature type="repeat" description="ANK" evidence="1">
    <location>
        <begin position="33"/>
        <end position="57"/>
    </location>
</feature>
<evidence type="ECO:0000313" key="2">
    <source>
        <dbReference type="EMBL" id="CAE7464402.1"/>
    </source>
</evidence>
<accession>A0A812S2H2</accession>